<evidence type="ECO:0000259" key="6">
    <source>
        <dbReference type="PROSITE" id="PS51007"/>
    </source>
</evidence>
<evidence type="ECO:0000256" key="2">
    <source>
        <dbReference type="ARBA" id="ARBA00022723"/>
    </source>
</evidence>
<accession>A0ABX5XSD0</accession>
<dbReference type="PANTHER" id="PTHR33546:SF1">
    <property type="entry name" value="LARGE, MULTIFUNCTIONAL SECRETED PROTEIN"/>
    <property type="match status" value="1"/>
</dbReference>
<evidence type="ECO:0000313" key="8">
    <source>
        <dbReference type="Proteomes" id="UP000318081"/>
    </source>
</evidence>
<keyword evidence="3 4" id="KW-0408">Iron</keyword>
<dbReference type="InterPro" id="IPR009056">
    <property type="entry name" value="Cyt_c-like_dom"/>
</dbReference>
<evidence type="ECO:0000256" key="5">
    <source>
        <dbReference type="SAM" id="MobiDB-lite"/>
    </source>
</evidence>
<keyword evidence="8" id="KW-1185">Reference proteome</keyword>
<dbReference type="PROSITE" id="PS51007">
    <property type="entry name" value="CYTC"/>
    <property type="match status" value="2"/>
</dbReference>
<dbReference type="Gene3D" id="1.10.760.10">
    <property type="entry name" value="Cytochrome c-like domain"/>
    <property type="match status" value="2"/>
</dbReference>
<evidence type="ECO:0000313" key="7">
    <source>
        <dbReference type="EMBL" id="QDV84903.1"/>
    </source>
</evidence>
<dbReference type="Proteomes" id="UP000318081">
    <property type="component" value="Chromosome"/>
</dbReference>
<proteinExistence type="predicted"/>
<dbReference type="Pfam" id="PF20601">
    <property type="entry name" value="DUF6797"/>
    <property type="match status" value="1"/>
</dbReference>
<organism evidence="7 8">
    <name type="scientific">Stieleria magnilauensis</name>
    <dbReference type="NCBI Taxonomy" id="2527963"/>
    <lineage>
        <taxon>Bacteria</taxon>
        <taxon>Pseudomonadati</taxon>
        <taxon>Planctomycetota</taxon>
        <taxon>Planctomycetia</taxon>
        <taxon>Pirellulales</taxon>
        <taxon>Pirellulaceae</taxon>
        <taxon>Stieleria</taxon>
    </lineage>
</organism>
<gene>
    <name evidence="7" type="ORF">TBK1r_38550</name>
</gene>
<dbReference type="Pfam" id="PF13442">
    <property type="entry name" value="Cytochrome_CBB3"/>
    <property type="match status" value="1"/>
</dbReference>
<feature type="compositionally biased region" description="Basic and acidic residues" evidence="5">
    <location>
        <begin position="21"/>
        <end position="41"/>
    </location>
</feature>
<dbReference type="SUPFAM" id="SSF46626">
    <property type="entry name" value="Cytochrome c"/>
    <property type="match status" value="2"/>
</dbReference>
<feature type="region of interest" description="Disordered" evidence="5">
    <location>
        <begin position="690"/>
        <end position="723"/>
    </location>
</feature>
<evidence type="ECO:0000256" key="3">
    <source>
        <dbReference type="ARBA" id="ARBA00023004"/>
    </source>
</evidence>
<protein>
    <submittedName>
        <fullName evidence="7">Cytochrome c</fullName>
    </submittedName>
</protein>
<dbReference type="InterPro" id="IPR011042">
    <property type="entry name" value="6-blade_b-propeller_TolB-like"/>
</dbReference>
<evidence type="ECO:0000256" key="4">
    <source>
        <dbReference type="PROSITE-ProRule" id="PRU00433"/>
    </source>
</evidence>
<dbReference type="InterPro" id="IPR013427">
    <property type="entry name" value="Haem-bd_dom_put"/>
</dbReference>
<dbReference type="NCBIfam" id="TIGR02603">
    <property type="entry name" value="CxxCH_TIGR02603"/>
    <property type="match status" value="1"/>
</dbReference>
<dbReference type="PANTHER" id="PTHR33546">
    <property type="entry name" value="LARGE, MULTIFUNCTIONAL SECRETED PROTEIN-RELATED"/>
    <property type="match status" value="1"/>
</dbReference>
<feature type="domain" description="Cytochrome c" evidence="6">
    <location>
        <begin position="307"/>
        <end position="386"/>
    </location>
</feature>
<dbReference type="SUPFAM" id="SSF50952">
    <property type="entry name" value="Soluble quinoprotein glucose dehydrogenase"/>
    <property type="match status" value="1"/>
</dbReference>
<dbReference type="EMBL" id="CP036432">
    <property type="protein sequence ID" value="QDV84903.1"/>
    <property type="molecule type" value="Genomic_DNA"/>
</dbReference>
<feature type="region of interest" description="Disordered" evidence="5">
    <location>
        <begin position="18"/>
        <end position="46"/>
    </location>
</feature>
<keyword evidence="1 4" id="KW-0349">Heme</keyword>
<evidence type="ECO:0000256" key="1">
    <source>
        <dbReference type="ARBA" id="ARBA00022617"/>
    </source>
</evidence>
<feature type="domain" description="Cytochrome c" evidence="6">
    <location>
        <begin position="128"/>
        <end position="266"/>
    </location>
</feature>
<dbReference type="InterPro" id="IPR036909">
    <property type="entry name" value="Cyt_c-like_dom_sf"/>
</dbReference>
<sequence>MPFGQKATCVDNNACQQSDAQNRRDLRKERERSDRAADHQRSSMGPHRPRFRVNWCSIRCPPTFAPEPSLLSTPPTSPARIGAILVRFTCLLFAVACLSDVVSAQETLEAELKRRDADELARHAHIFGDASRGAIRFYQTGLSCVQCHVADEGTNRLGPDLSQMNERATYLHVIESLLDPSKVVQPGFRAERLLLDDGRVVSGMIAAETDTALTVVVPGEEKPLTVALDSVEARAPSGSIMPSGLINQLDDENDFYDLVCYLVELGQASPERAARMKPDASLIQPPPLPDYENDLDHRGMITSWNEKSFQRGKAIYQGLCINCHGTQDQPGSLPNALRFATGKFKSGGDPLTMYKTLTHGYKMMLPQRQLVPREKYDVIHYIREAYLKPFNASQYTKVDKAYLDSLPPGRLRGPAPVRHRPWSEMDYGPFLTRTYEIASEFSKPRPEVTDEDRQRGRREIRPAERTWPPETNFAYKGIAIQLDATPGGVARGSHFLAFEHDTMRVAGAWMGTGFIDWEGILLDGKHWRSPRTVGELHFQNLPGPGWADPLTGSLDDTRRRARDGQAYGPFPKSWMDYKGLYKHGNRVVLSYTVGDAAVLESHRVAEEQGPGPFDIPVTWVRVLNIEKSSRDLAIRIAPQDTVAVAIHGHKALKTDDVDGLTILKIPAESTPVDLELHVAHRGMKPSFKFSGAPEDLRPLTRGGPAQWPQTLTTEPETGADAGPFAVDQLTRPTKNPWKSRLRMSGLDFFPDGNSMVACCCDGDVWIINGIGRPGGSLQWRRIASGLFHPLGIKIVDGRILVGCRDQIVVLHDLNGDGETDFYECFNQDHQVTEHFHEFAMGLQADDEGNLYYAKSARHAQDSLIPQHGTLLKVSADGDQTTILANGFRAANGVCLNPDGSFFVTDQEGHWTPMNRINRVVEGGFYGNMYSYGAPDDTRDSAMQQPLCWPNKSFDRSPAELLWVESQKWGELDGRLLSLSYGYGKVFVVPHEQINGQWQGGMCRLPLPEFETGVMRGRFHRDGHLYVCGMTAWGSSQTASPGGLYRIRATGKPMHLPTQIHANPNRLTLTFSDPVDRNTATDPKNYLVETWDLKRTANYGSDRFNEQTLDVTSVDVSDDGKTVQLVIPSIEPTWTIQIAYKLRGESGRSFGRVIQGTIHELTESRLTTEKKVE</sequence>
<reference evidence="7 8" key="1">
    <citation type="submission" date="2019-02" db="EMBL/GenBank/DDBJ databases">
        <title>Deep-cultivation of Planctomycetes and their phenomic and genomic characterization uncovers novel biology.</title>
        <authorList>
            <person name="Wiegand S."/>
            <person name="Jogler M."/>
            <person name="Boedeker C."/>
            <person name="Pinto D."/>
            <person name="Vollmers J."/>
            <person name="Rivas-Marin E."/>
            <person name="Kohn T."/>
            <person name="Peeters S.H."/>
            <person name="Heuer A."/>
            <person name="Rast P."/>
            <person name="Oberbeckmann S."/>
            <person name="Bunk B."/>
            <person name="Jeske O."/>
            <person name="Meyerdierks A."/>
            <person name="Storesund J.E."/>
            <person name="Kallscheuer N."/>
            <person name="Luecker S."/>
            <person name="Lage O.M."/>
            <person name="Pohl T."/>
            <person name="Merkel B.J."/>
            <person name="Hornburger P."/>
            <person name="Mueller R.-W."/>
            <person name="Bruemmer F."/>
            <person name="Labrenz M."/>
            <person name="Spormann A.M."/>
            <person name="Op den Camp H."/>
            <person name="Overmann J."/>
            <person name="Amann R."/>
            <person name="Jetten M.S.M."/>
            <person name="Mascher T."/>
            <person name="Medema M.H."/>
            <person name="Devos D.P."/>
            <person name="Kaster A.-K."/>
            <person name="Ovreas L."/>
            <person name="Rohde M."/>
            <person name="Galperin M.Y."/>
            <person name="Jogler C."/>
        </authorList>
    </citation>
    <scope>NUCLEOTIDE SEQUENCE [LARGE SCALE GENOMIC DNA]</scope>
    <source>
        <strain evidence="7 8">TBK1r</strain>
    </source>
</reference>
<dbReference type="InterPro" id="IPR011041">
    <property type="entry name" value="Quinoprot_gluc/sorb_DH_b-prop"/>
</dbReference>
<dbReference type="InterPro" id="IPR046476">
    <property type="entry name" value="DUF6797"/>
</dbReference>
<keyword evidence="2 4" id="KW-0479">Metal-binding</keyword>
<dbReference type="Gene3D" id="2.120.10.30">
    <property type="entry name" value="TolB, C-terminal domain"/>
    <property type="match status" value="1"/>
</dbReference>
<name>A0ABX5XSD0_9BACT</name>